<name>A0A1M7U1W8_9ACTN</name>
<dbReference type="Gene3D" id="3.30.2310.20">
    <property type="entry name" value="RelE-like"/>
    <property type="match status" value="1"/>
</dbReference>
<dbReference type="InterPro" id="IPR007712">
    <property type="entry name" value="RelE/ParE_toxin"/>
</dbReference>
<evidence type="ECO:0000313" key="3">
    <source>
        <dbReference type="Proteomes" id="UP000184428"/>
    </source>
</evidence>
<organism evidence="2 3">
    <name type="scientific">Geodermatophilus obscurus</name>
    <dbReference type="NCBI Taxonomy" id="1861"/>
    <lineage>
        <taxon>Bacteria</taxon>
        <taxon>Bacillati</taxon>
        <taxon>Actinomycetota</taxon>
        <taxon>Actinomycetes</taxon>
        <taxon>Geodermatophilales</taxon>
        <taxon>Geodermatophilaceae</taxon>
        <taxon>Geodermatophilus</taxon>
    </lineage>
</organism>
<gene>
    <name evidence="2" type="ORF">SAMN05660350_02456</name>
</gene>
<dbReference type="AlphaFoldDB" id="A0A1M7U1W8"/>
<accession>A0A1M7U1W8</accession>
<dbReference type="Pfam" id="PF05016">
    <property type="entry name" value="ParE_toxin"/>
    <property type="match status" value="1"/>
</dbReference>
<evidence type="ECO:0000256" key="1">
    <source>
        <dbReference type="ARBA" id="ARBA00022649"/>
    </source>
</evidence>
<proteinExistence type="predicted"/>
<dbReference type="OrthoDB" id="5326046at2"/>
<dbReference type="InterPro" id="IPR035093">
    <property type="entry name" value="RelE/ParE_toxin_dom_sf"/>
</dbReference>
<sequence length="41" mass="4812">MAADRRDCRGTYRVVYRIDEDTRTVTILDVAHRHDAYRTSG</sequence>
<protein>
    <submittedName>
        <fullName evidence="2">ParE toxin of type II toxin-antitoxin system, parDE</fullName>
    </submittedName>
</protein>
<dbReference type="Proteomes" id="UP000184428">
    <property type="component" value="Unassembled WGS sequence"/>
</dbReference>
<dbReference type="SUPFAM" id="SSF143011">
    <property type="entry name" value="RelE-like"/>
    <property type="match status" value="1"/>
</dbReference>
<evidence type="ECO:0000313" key="2">
    <source>
        <dbReference type="EMBL" id="SHN76904.1"/>
    </source>
</evidence>
<keyword evidence="1" id="KW-1277">Toxin-antitoxin system</keyword>
<reference evidence="2 3" key="1">
    <citation type="submission" date="2016-12" db="EMBL/GenBank/DDBJ databases">
        <authorList>
            <person name="Song W.-J."/>
            <person name="Kurnit D.M."/>
        </authorList>
    </citation>
    <scope>NUCLEOTIDE SEQUENCE [LARGE SCALE GENOMIC DNA]</scope>
    <source>
        <strain evidence="2 3">DSM 43162</strain>
    </source>
</reference>
<dbReference type="EMBL" id="FRDM01000011">
    <property type="protein sequence ID" value="SHN76904.1"/>
    <property type="molecule type" value="Genomic_DNA"/>
</dbReference>